<evidence type="ECO:0000256" key="3">
    <source>
        <dbReference type="ARBA" id="ARBA00022692"/>
    </source>
</evidence>
<evidence type="ECO:0000259" key="7">
    <source>
        <dbReference type="SMART" id="SM00014"/>
    </source>
</evidence>
<accession>A0ABU1ZZV3</accession>
<keyword evidence="3" id="KW-0812">Transmembrane</keyword>
<dbReference type="InterPro" id="IPR036938">
    <property type="entry name" value="PAP2/HPO_sf"/>
</dbReference>
<dbReference type="CDD" id="cd01610">
    <property type="entry name" value="PAP2_like"/>
    <property type="match status" value="1"/>
</dbReference>
<dbReference type="Pfam" id="PF01569">
    <property type="entry name" value="PAP2"/>
    <property type="match status" value="1"/>
</dbReference>
<evidence type="ECO:0000256" key="4">
    <source>
        <dbReference type="ARBA" id="ARBA00022801"/>
    </source>
</evidence>
<evidence type="ECO:0000313" key="9">
    <source>
        <dbReference type="Proteomes" id="UP001180840"/>
    </source>
</evidence>
<comment type="caution">
    <text evidence="8">The sequence shown here is derived from an EMBL/GenBank/DDBJ whole genome shotgun (WGS) entry which is preliminary data.</text>
</comment>
<evidence type="ECO:0000256" key="5">
    <source>
        <dbReference type="ARBA" id="ARBA00022989"/>
    </source>
</evidence>
<keyword evidence="2" id="KW-1003">Cell membrane</keyword>
<dbReference type="PANTHER" id="PTHR14969:SF62">
    <property type="entry name" value="DECAPRENYLPHOSPHORYL-5-PHOSPHORIBOSE PHOSPHATASE RV3807C-RELATED"/>
    <property type="match status" value="1"/>
</dbReference>
<evidence type="ECO:0000313" key="8">
    <source>
        <dbReference type="EMBL" id="MDR7330459.1"/>
    </source>
</evidence>
<sequence length="183" mass="19160">MPSSGTAKFNDVEADLLVAVQDLAPGWAAPAARQLSHFGEHGLGWYVLAGLGVAANLRGGDTERARIGRRRWAAVGVSAFTAHATSVVVKRIFRRHRPTDPRITVGVGTPSRLSFPSSHSTSTTAFLVAVARITGTPLPLLGAPVMMASRMVLGVHYPTDTLAGAAIGAATAGAVTEIERRTR</sequence>
<evidence type="ECO:0000256" key="2">
    <source>
        <dbReference type="ARBA" id="ARBA00022475"/>
    </source>
</evidence>
<dbReference type="Proteomes" id="UP001180840">
    <property type="component" value="Unassembled WGS sequence"/>
</dbReference>
<feature type="domain" description="Phosphatidic acid phosphatase type 2/haloperoxidase" evidence="7">
    <location>
        <begin position="75"/>
        <end position="176"/>
    </location>
</feature>
<dbReference type="SUPFAM" id="SSF48317">
    <property type="entry name" value="Acid phosphatase/Vanadium-dependent haloperoxidase"/>
    <property type="match status" value="1"/>
</dbReference>
<protein>
    <submittedName>
        <fullName evidence="8">Membrane-associated phospholipid phosphatase</fullName>
    </submittedName>
</protein>
<keyword evidence="6" id="KW-0472">Membrane</keyword>
<name>A0ABU1ZZV3_9CORY</name>
<evidence type="ECO:0000256" key="6">
    <source>
        <dbReference type="ARBA" id="ARBA00023136"/>
    </source>
</evidence>
<proteinExistence type="predicted"/>
<dbReference type="InterPro" id="IPR000326">
    <property type="entry name" value="PAP2/HPO"/>
</dbReference>
<dbReference type="RefSeq" id="WP_290196176.1">
    <property type="nucleotide sequence ID" value="NZ_CP047654.1"/>
</dbReference>
<keyword evidence="9" id="KW-1185">Reference proteome</keyword>
<dbReference type="PANTHER" id="PTHR14969">
    <property type="entry name" value="SPHINGOSINE-1-PHOSPHATE PHOSPHOHYDROLASE"/>
    <property type="match status" value="1"/>
</dbReference>
<keyword evidence="5" id="KW-1133">Transmembrane helix</keyword>
<dbReference type="Gene3D" id="1.20.144.10">
    <property type="entry name" value="Phosphatidic acid phosphatase type 2/haloperoxidase"/>
    <property type="match status" value="1"/>
</dbReference>
<comment type="subcellular location">
    <subcellularLocation>
        <location evidence="1">Cell membrane</location>
        <topology evidence="1">Multi-pass membrane protein</topology>
    </subcellularLocation>
</comment>
<dbReference type="EMBL" id="JAVDXZ010000001">
    <property type="protein sequence ID" value="MDR7330459.1"/>
    <property type="molecule type" value="Genomic_DNA"/>
</dbReference>
<dbReference type="SMART" id="SM00014">
    <property type="entry name" value="acidPPc"/>
    <property type="match status" value="1"/>
</dbReference>
<evidence type="ECO:0000256" key="1">
    <source>
        <dbReference type="ARBA" id="ARBA00004651"/>
    </source>
</evidence>
<keyword evidence="4" id="KW-0378">Hydrolase</keyword>
<organism evidence="8 9">
    <name type="scientific">Corynebacterium guangdongense</name>
    <dbReference type="NCBI Taxonomy" id="1783348"/>
    <lineage>
        <taxon>Bacteria</taxon>
        <taxon>Bacillati</taxon>
        <taxon>Actinomycetota</taxon>
        <taxon>Actinomycetes</taxon>
        <taxon>Mycobacteriales</taxon>
        <taxon>Corynebacteriaceae</taxon>
        <taxon>Corynebacterium</taxon>
    </lineage>
</organism>
<reference evidence="8" key="1">
    <citation type="submission" date="2023-07" db="EMBL/GenBank/DDBJ databases">
        <title>Sequencing the genomes of 1000 actinobacteria strains.</title>
        <authorList>
            <person name="Klenk H.-P."/>
        </authorList>
    </citation>
    <scope>NUCLEOTIDE SEQUENCE</scope>
    <source>
        <strain evidence="8">DSM 107476</strain>
    </source>
</reference>
<gene>
    <name evidence="8" type="ORF">J2S39_002135</name>
</gene>